<keyword evidence="5 7" id="KW-0472">Membrane</keyword>
<dbReference type="SUPFAM" id="SSF56935">
    <property type="entry name" value="Porins"/>
    <property type="match status" value="1"/>
</dbReference>
<name>A0A926Y3U7_9BACT</name>
<comment type="similarity">
    <text evidence="7">Belongs to the TonB-dependent receptor family.</text>
</comment>
<gene>
    <name evidence="10" type="ORF">IC229_16675</name>
</gene>
<comment type="caution">
    <text evidence="10">The sequence shown here is derived from an EMBL/GenBank/DDBJ whole genome shotgun (WGS) entry which is preliminary data.</text>
</comment>
<evidence type="ECO:0000256" key="3">
    <source>
        <dbReference type="ARBA" id="ARBA00022452"/>
    </source>
</evidence>
<keyword evidence="6 7" id="KW-0998">Cell outer membrane</keyword>
<evidence type="ECO:0000256" key="2">
    <source>
        <dbReference type="ARBA" id="ARBA00022448"/>
    </source>
</evidence>
<keyword evidence="2 7" id="KW-0813">Transport</keyword>
<evidence type="ECO:0000256" key="8">
    <source>
        <dbReference type="SAM" id="SignalP"/>
    </source>
</evidence>
<dbReference type="Gene3D" id="2.170.130.10">
    <property type="entry name" value="TonB-dependent receptor, plug domain"/>
    <property type="match status" value="1"/>
</dbReference>
<keyword evidence="4 7" id="KW-0812">Transmembrane</keyword>
<feature type="signal peptide" evidence="8">
    <location>
        <begin position="1"/>
        <end position="29"/>
    </location>
</feature>
<dbReference type="AlphaFoldDB" id="A0A926Y3U7"/>
<dbReference type="Gene3D" id="2.40.170.20">
    <property type="entry name" value="TonB-dependent receptor, beta-barrel domain"/>
    <property type="match status" value="1"/>
</dbReference>
<keyword evidence="11" id="KW-1185">Reference proteome</keyword>
<evidence type="ECO:0000256" key="6">
    <source>
        <dbReference type="ARBA" id="ARBA00023237"/>
    </source>
</evidence>
<accession>A0A926Y3U7</accession>
<dbReference type="InterPro" id="IPR036942">
    <property type="entry name" value="Beta-barrel_TonB_sf"/>
</dbReference>
<feature type="domain" description="TonB-dependent receptor plug" evidence="9">
    <location>
        <begin position="125"/>
        <end position="243"/>
    </location>
</feature>
<feature type="chain" id="PRO_5037553578" evidence="8">
    <location>
        <begin position="30"/>
        <end position="1065"/>
    </location>
</feature>
<dbReference type="PROSITE" id="PS52016">
    <property type="entry name" value="TONB_DEPENDENT_REC_3"/>
    <property type="match status" value="1"/>
</dbReference>
<evidence type="ECO:0000256" key="5">
    <source>
        <dbReference type="ARBA" id="ARBA00023136"/>
    </source>
</evidence>
<evidence type="ECO:0000313" key="11">
    <source>
        <dbReference type="Proteomes" id="UP000598820"/>
    </source>
</evidence>
<sequence length="1065" mass="114369">MYLIYKPSKTRRLLSVLFFLLIATATLQAQNRTITGTVTSKEDGQPLPGTNIVVQGTNVGSQTDANGKFSVQLPAGAKKLVVTSIGFANQEVTVDGKDVINISLVSDTRTLGEVMVVGYGTQSKAEFTGSAVRVKGDILKEFPVQSFDQALTGRATGVNIAQPNGVLNNPPVIRIRGVNSISLSSYPLIVVDGIPINSGNVSASTAVPNNPLGDINPADIESIDVLKDAASTSIYGSRAAAGVLLITTKRGKAGKPRITYDGWAGVSEVVRLPELLNAEQFIAIKNEAVLNAKVLGGNGSNDNVASALFFPNKNPDGSNIDTRWYDYIYRAGTSHNHNLSVSGGNEFTTYYFSANYSNQQGFIKANDFNRKAVRFNIDQVVTPWLKLKGSVSYNTSFNSSPYAGSLPSSNFFLVGAARLAIALPPNVPAYNPDGSYNINPASPNTIGVGNNQFISNFGNPAALIDLNRYTSENDRIIASFSANAKLLKNLDFVSSYAIDRLRTDNVSFDSAIQGNGFASKGAVANATALRDNWNWTNTLTFNETFAGKHGVSLLAGYDVQKFNNSSWGATRTQSSDPFFQSYQGNWGAITASDNELSERAYLSFFSRLTYDLSKKYFATLNFRRDGNSALGAGKKFGNFGGVSAGWALSEEPFYKDSRLASTLTGIKLRASWGRVGNGNLNNAFSSLELFSGSLYGSASTWALSQAGNSNLGWETSEQTNIGADLGFLNDRIQAEVTYFNNNVNGLILSAPQAVSKGIPNNSILSNVGSMYNRGIELGINATILRSNAFSWNATFNYTTLQNRVTALADGNTDIIGTTHVAYETTNITRVGHSVGSLYGAKTAGVNPANGQRIFINGKGEQVQYTQVAAPGQSQWTYLDGKTAPAITGADYYLIGNALPTWYGGFINTFKYKNFDASINFSYSGGNLVMNGTRATLLDQRAYNNSTEILKRWQKPGDVTDIPKLVYNDQTSSGSSFPVSTNAEKGDFLRLQNASIGYRLPVTLFGKSGINSIRVYAQGSNLFLLTKYTGTDPESSVNGNSNTTPGIEKNSVGQARTLTLGLNIGF</sequence>
<evidence type="ECO:0000259" key="9">
    <source>
        <dbReference type="Pfam" id="PF07715"/>
    </source>
</evidence>
<evidence type="ECO:0000256" key="1">
    <source>
        <dbReference type="ARBA" id="ARBA00004571"/>
    </source>
</evidence>
<dbReference type="Pfam" id="PF07715">
    <property type="entry name" value="Plug"/>
    <property type="match status" value="1"/>
</dbReference>
<dbReference type="EMBL" id="JACWZY010000013">
    <property type="protein sequence ID" value="MBD2702290.1"/>
    <property type="molecule type" value="Genomic_DNA"/>
</dbReference>
<dbReference type="NCBIfam" id="TIGR04057">
    <property type="entry name" value="SusC_RagA_signa"/>
    <property type="match status" value="1"/>
</dbReference>
<dbReference type="Gene3D" id="2.60.40.1120">
    <property type="entry name" value="Carboxypeptidase-like, regulatory domain"/>
    <property type="match status" value="1"/>
</dbReference>
<dbReference type="InterPro" id="IPR023997">
    <property type="entry name" value="TonB-dep_OMP_SusC/RagA_CS"/>
</dbReference>
<dbReference type="InterPro" id="IPR008969">
    <property type="entry name" value="CarboxyPept-like_regulatory"/>
</dbReference>
<dbReference type="InterPro" id="IPR037066">
    <property type="entry name" value="Plug_dom_sf"/>
</dbReference>
<proteinExistence type="inferred from homology"/>
<keyword evidence="10" id="KW-0675">Receptor</keyword>
<organism evidence="10 11">
    <name type="scientific">Spirosoma profusum</name>
    <dbReference type="NCBI Taxonomy" id="2771354"/>
    <lineage>
        <taxon>Bacteria</taxon>
        <taxon>Pseudomonadati</taxon>
        <taxon>Bacteroidota</taxon>
        <taxon>Cytophagia</taxon>
        <taxon>Cytophagales</taxon>
        <taxon>Cytophagaceae</taxon>
        <taxon>Spirosoma</taxon>
    </lineage>
</organism>
<reference evidence="10" key="1">
    <citation type="submission" date="2020-09" db="EMBL/GenBank/DDBJ databases">
        <authorList>
            <person name="Kim M.K."/>
        </authorList>
    </citation>
    <scope>NUCLEOTIDE SEQUENCE</scope>
    <source>
        <strain evidence="10">BT702</strain>
    </source>
</reference>
<evidence type="ECO:0000256" key="4">
    <source>
        <dbReference type="ARBA" id="ARBA00022692"/>
    </source>
</evidence>
<protein>
    <submittedName>
        <fullName evidence="10">TonB-dependent receptor</fullName>
    </submittedName>
</protein>
<evidence type="ECO:0000256" key="7">
    <source>
        <dbReference type="PROSITE-ProRule" id="PRU01360"/>
    </source>
</evidence>
<dbReference type="Proteomes" id="UP000598820">
    <property type="component" value="Unassembled WGS sequence"/>
</dbReference>
<dbReference type="GO" id="GO:0009279">
    <property type="term" value="C:cell outer membrane"/>
    <property type="evidence" value="ECO:0007669"/>
    <property type="project" value="UniProtKB-SubCell"/>
</dbReference>
<evidence type="ECO:0000313" key="10">
    <source>
        <dbReference type="EMBL" id="MBD2702290.1"/>
    </source>
</evidence>
<dbReference type="Pfam" id="PF13715">
    <property type="entry name" value="CarbopepD_reg_2"/>
    <property type="match status" value="1"/>
</dbReference>
<dbReference type="InterPro" id="IPR023996">
    <property type="entry name" value="TonB-dep_OMP_SusC/RagA"/>
</dbReference>
<dbReference type="NCBIfam" id="TIGR04056">
    <property type="entry name" value="OMP_RagA_SusC"/>
    <property type="match status" value="1"/>
</dbReference>
<dbReference type="InterPro" id="IPR012910">
    <property type="entry name" value="Plug_dom"/>
</dbReference>
<dbReference type="InterPro" id="IPR039426">
    <property type="entry name" value="TonB-dep_rcpt-like"/>
</dbReference>
<comment type="subcellular location">
    <subcellularLocation>
        <location evidence="1 7">Cell outer membrane</location>
        <topology evidence="1 7">Multi-pass membrane protein</topology>
    </subcellularLocation>
</comment>
<keyword evidence="3 7" id="KW-1134">Transmembrane beta strand</keyword>
<dbReference type="SUPFAM" id="SSF49464">
    <property type="entry name" value="Carboxypeptidase regulatory domain-like"/>
    <property type="match status" value="1"/>
</dbReference>
<keyword evidence="8" id="KW-0732">Signal</keyword>